<dbReference type="PANTHER" id="PTHR30543">
    <property type="entry name" value="CHROMATE REDUCTASE"/>
    <property type="match status" value="1"/>
</dbReference>
<dbReference type="GO" id="GO:0005829">
    <property type="term" value="C:cytosol"/>
    <property type="evidence" value="ECO:0007669"/>
    <property type="project" value="TreeGrafter"/>
</dbReference>
<dbReference type="SUPFAM" id="SSF52218">
    <property type="entry name" value="Flavoproteins"/>
    <property type="match status" value="1"/>
</dbReference>
<protein>
    <submittedName>
        <fullName evidence="2">NADPH-dependent FMN reductase domain protein</fullName>
        <ecNumber evidence="2">1.-.-.-</ecNumber>
    </submittedName>
</protein>
<evidence type="ECO:0000313" key="2">
    <source>
        <dbReference type="EMBL" id="KFN92609.1"/>
    </source>
</evidence>
<proteinExistence type="predicted"/>
<reference evidence="2 3" key="1">
    <citation type="submission" date="2014-08" db="EMBL/GenBank/DDBJ databases">
        <title>Genome sequence of Tetragenococcus muriaticus.</title>
        <authorList>
            <person name="Chuea-nongthon C."/>
            <person name="Rodtong S."/>
            <person name="Yongsawatdigul J."/>
            <person name="Steele J.L."/>
            <person name="Liu X.-y."/>
            <person name="Speers J."/>
            <person name="Glasner J.D."/>
            <person name="Neeno-Eckwall E.C."/>
        </authorList>
    </citation>
    <scope>NUCLEOTIDE SEQUENCE [LARGE SCALE GENOMIC DNA]</scope>
    <source>
        <strain evidence="2 3">PMC-11-5</strain>
    </source>
</reference>
<dbReference type="InterPro" id="IPR050712">
    <property type="entry name" value="NAD(P)H-dep_reductase"/>
</dbReference>
<dbReference type="OrthoDB" id="9812295at2"/>
<dbReference type="EC" id="1.-.-.-" evidence="2"/>
<dbReference type="InterPro" id="IPR005025">
    <property type="entry name" value="FMN_Rdtase-like_dom"/>
</dbReference>
<dbReference type="Proteomes" id="UP000029380">
    <property type="component" value="Unassembled WGS sequence"/>
</dbReference>
<organism evidence="2 3">
    <name type="scientific">Tetragenococcus muriaticus PMC-11-5</name>
    <dbReference type="NCBI Taxonomy" id="1302649"/>
    <lineage>
        <taxon>Bacteria</taxon>
        <taxon>Bacillati</taxon>
        <taxon>Bacillota</taxon>
        <taxon>Bacilli</taxon>
        <taxon>Lactobacillales</taxon>
        <taxon>Enterococcaceae</taxon>
        <taxon>Tetragenococcus</taxon>
    </lineage>
</organism>
<dbReference type="EMBL" id="JPVU01000089">
    <property type="protein sequence ID" value="KFN92609.1"/>
    <property type="molecule type" value="Genomic_DNA"/>
</dbReference>
<evidence type="ECO:0000313" key="3">
    <source>
        <dbReference type="Proteomes" id="UP000029380"/>
    </source>
</evidence>
<dbReference type="PATRIC" id="fig|1302649.3.peg.845"/>
<comment type="caution">
    <text evidence="2">The sequence shown here is derived from an EMBL/GenBank/DDBJ whole genome shotgun (WGS) entry which is preliminary data.</text>
</comment>
<dbReference type="GO" id="GO:0016491">
    <property type="term" value="F:oxidoreductase activity"/>
    <property type="evidence" value="ECO:0007669"/>
    <property type="project" value="UniProtKB-KW"/>
</dbReference>
<dbReference type="Gene3D" id="3.40.50.360">
    <property type="match status" value="1"/>
</dbReference>
<evidence type="ECO:0000259" key="1">
    <source>
        <dbReference type="Pfam" id="PF03358"/>
    </source>
</evidence>
<dbReference type="PANTHER" id="PTHR30543:SF21">
    <property type="entry name" value="NAD(P)H-DEPENDENT FMN REDUCTASE LOT6"/>
    <property type="match status" value="1"/>
</dbReference>
<accession>A0A091C6R8</accession>
<keyword evidence="2" id="KW-0560">Oxidoreductase</keyword>
<dbReference type="AlphaFoldDB" id="A0A091C6R8"/>
<gene>
    <name evidence="2" type="ORF">TMUPMC115_0842</name>
</gene>
<feature type="domain" description="NADPH-dependent FMN reductase-like" evidence="1">
    <location>
        <begin position="4"/>
        <end position="150"/>
    </location>
</feature>
<sequence>MSTNIGFIVGSLRQDSNNLRTAQAFEKLLPENVEATFIEIGDLPFYNEDLEVTGKVPESWMRFRKEIAKMDGFFFFTPEYNRSIPAALKNALDVGSRPYGESNWDSKPAAVISVAPRGIAGFGANHALRQSLVFLNMPVLQQPEAYIGNFDSLLNEDGTFVEDTKNFFRIIIDKYFDFFNKLTK</sequence>
<dbReference type="GO" id="GO:0010181">
    <property type="term" value="F:FMN binding"/>
    <property type="evidence" value="ECO:0007669"/>
    <property type="project" value="TreeGrafter"/>
</dbReference>
<dbReference type="InterPro" id="IPR029039">
    <property type="entry name" value="Flavoprotein-like_sf"/>
</dbReference>
<dbReference type="Pfam" id="PF03358">
    <property type="entry name" value="FMN_red"/>
    <property type="match status" value="1"/>
</dbReference>
<dbReference type="RefSeq" id="WP_038022738.1">
    <property type="nucleotide sequence ID" value="NZ_JPVU01000089.1"/>
</dbReference>
<name>A0A091C6R8_9ENTE</name>